<accession>A0A1B6ISC7</accession>
<evidence type="ECO:0000256" key="7">
    <source>
        <dbReference type="RuleBase" id="RU365085"/>
    </source>
</evidence>
<dbReference type="Pfam" id="PF08285">
    <property type="entry name" value="DPM3"/>
    <property type="match status" value="1"/>
</dbReference>
<dbReference type="PANTHER" id="PTHR16433:SF0">
    <property type="entry name" value="DOLICHOL-PHOSPHATE MANNOSYLTRANSFERASE SUBUNIT 3"/>
    <property type="match status" value="1"/>
</dbReference>
<dbReference type="AlphaFoldDB" id="A0A1B6ISC7"/>
<comment type="pathway">
    <text evidence="7">Protein modification; protein glycosylation.</text>
</comment>
<evidence type="ECO:0000256" key="4">
    <source>
        <dbReference type="ARBA" id="ARBA00022824"/>
    </source>
</evidence>
<organism evidence="8">
    <name type="scientific">Homalodisca liturata</name>
    <dbReference type="NCBI Taxonomy" id="320908"/>
    <lineage>
        <taxon>Eukaryota</taxon>
        <taxon>Metazoa</taxon>
        <taxon>Ecdysozoa</taxon>
        <taxon>Arthropoda</taxon>
        <taxon>Hexapoda</taxon>
        <taxon>Insecta</taxon>
        <taxon>Pterygota</taxon>
        <taxon>Neoptera</taxon>
        <taxon>Paraneoptera</taxon>
        <taxon>Hemiptera</taxon>
        <taxon>Auchenorrhyncha</taxon>
        <taxon>Membracoidea</taxon>
        <taxon>Cicadellidae</taxon>
        <taxon>Cicadellinae</taxon>
        <taxon>Proconiini</taxon>
        <taxon>Homalodisca</taxon>
    </lineage>
</organism>
<evidence type="ECO:0000256" key="1">
    <source>
        <dbReference type="ARBA" id="ARBA00004477"/>
    </source>
</evidence>
<evidence type="ECO:0000313" key="8">
    <source>
        <dbReference type="EMBL" id="JAS89790.1"/>
    </source>
</evidence>
<sequence length="100" mass="11537">MTKLLQWLLGGLLCLAVWLSLLTNIFESEFIQNWMHIILILPVIVVGVFGIYAAFVVIWRVYTFNDCEDAAKELQQQILEAKDDLRKKGFVFETADKKSD</sequence>
<comment type="subcellular location">
    <subcellularLocation>
        <location evidence="1 7">Endoplasmic reticulum membrane</location>
        <topology evidence="1 7">Multi-pass membrane protein</topology>
    </subcellularLocation>
</comment>
<evidence type="ECO:0000256" key="3">
    <source>
        <dbReference type="ARBA" id="ARBA00022692"/>
    </source>
</evidence>
<evidence type="ECO:0000256" key="6">
    <source>
        <dbReference type="ARBA" id="ARBA00023136"/>
    </source>
</evidence>
<keyword evidence="3 7" id="KW-0812">Transmembrane</keyword>
<dbReference type="GO" id="GO:0033185">
    <property type="term" value="C:dolichol-phosphate-mannose synthase complex"/>
    <property type="evidence" value="ECO:0007669"/>
    <property type="project" value="TreeGrafter"/>
</dbReference>
<dbReference type="GO" id="GO:0005789">
    <property type="term" value="C:endoplasmic reticulum membrane"/>
    <property type="evidence" value="ECO:0007669"/>
    <property type="project" value="UniProtKB-SubCell"/>
</dbReference>
<comment type="caution">
    <text evidence="7">Lacks conserved residue(s) required for the propagation of feature annotation.</text>
</comment>
<dbReference type="GO" id="GO:0006506">
    <property type="term" value="P:GPI anchor biosynthetic process"/>
    <property type="evidence" value="ECO:0007669"/>
    <property type="project" value="TreeGrafter"/>
</dbReference>
<evidence type="ECO:0000256" key="5">
    <source>
        <dbReference type="ARBA" id="ARBA00022989"/>
    </source>
</evidence>
<comment type="function">
    <text evidence="7">Stabilizer subunit of the dolichol-phosphate mannose (DPM) synthase complex; tethers catalytic subunit to the ER.</text>
</comment>
<keyword evidence="5 7" id="KW-1133">Transmembrane helix</keyword>
<dbReference type="InterPro" id="IPR013174">
    <property type="entry name" value="DPM3"/>
</dbReference>
<dbReference type="UniPathway" id="UPA00378"/>
<proteinExistence type="inferred from homology"/>
<reference evidence="8" key="1">
    <citation type="submission" date="2015-11" db="EMBL/GenBank/DDBJ databases">
        <title>De novo transcriptome assembly of four potential Pierce s Disease insect vectors from Arizona vineyards.</title>
        <authorList>
            <person name="Tassone E.E."/>
        </authorList>
    </citation>
    <scope>NUCLEOTIDE SEQUENCE</scope>
</reference>
<dbReference type="PANTHER" id="PTHR16433">
    <property type="entry name" value="DOLICHOL-PHOSPHATE MANNOSYLTRANSFERASE SUBUNIT 3"/>
    <property type="match status" value="1"/>
</dbReference>
<feature type="transmembrane region" description="Helical" evidence="7">
    <location>
        <begin position="37"/>
        <end position="62"/>
    </location>
</feature>
<evidence type="ECO:0000256" key="2">
    <source>
        <dbReference type="ARBA" id="ARBA00010430"/>
    </source>
</evidence>
<gene>
    <name evidence="8" type="ORF">g.7923</name>
</gene>
<comment type="similarity">
    <text evidence="2 7">Belongs to the DPM3 family.</text>
</comment>
<name>A0A1B6ISC7_9HEMI</name>
<keyword evidence="4 7" id="KW-0256">Endoplasmic reticulum</keyword>
<comment type="subunit">
    <text evidence="7">Component of the dolichol-phosphate mannose (DPM) synthase complex.</text>
</comment>
<keyword evidence="6 7" id="KW-0472">Membrane</keyword>
<protein>
    <recommendedName>
        <fullName evidence="7">Dolichol-phosphate mannosyltransferase subunit 3</fullName>
    </recommendedName>
</protein>
<dbReference type="EMBL" id="GECU01017916">
    <property type="protein sequence ID" value="JAS89790.1"/>
    <property type="molecule type" value="Transcribed_RNA"/>
</dbReference>